<keyword evidence="6" id="KW-0812">Transmembrane</keyword>
<dbReference type="Pfam" id="PF02518">
    <property type="entry name" value="HATPase_c"/>
    <property type="match status" value="1"/>
</dbReference>
<dbReference type="SMART" id="SM00388">
    <property type="entry name" value="HisKA"/>
    <property type="match status" value="1"/>
</dbReference>
<proteinExistence type="predicted"/>
<dbReference type="SUPFAM" id="SSF47384">
    <property type="entry name" value="Homodimeric domain of signal transducing histidine kinase"/>
    <property type="match status" value="1"/>
</dbReference>
<organism evidence="8 9">
    <name type="scientific">Alloalcanivorax marinus</name>
    <dbReference type="NCBI Taxonomy" id="1177169"/>
    <lineage>
        <taxon>Bacteria</taxon>
        <taxon>Pseudomonadati</taxon>
        <taxon>Pseudomonadota</taxon>
        <taxon>Gammaproteobacteria</taxon>
        <taxon>Oceanospirillales</taxon>
        <taxon>Alcanivoracaceae</taxon>
        <taxon>Alloalcanivorax</taxon>
    </lineage>
</organism>
<keyword evidence="9" id="KW-1185">Reference proteome</keyword>
<feature type="transmembrane region" description="Helical" evidence="6">
    <location>
        <begin position="12"/>
        <end position="38"/>
    </location>
</feature>
<dbReference type="SUPFAM" id="SSF55874">
    <property type="entry name" value="ATPase domain of HSP90 chaperone/DNA topoisomerase II/histidine kinase"/>
    <property type="match status" value="1"/>
</dbReference>
<evidence type="ECO:0000256" key="6">
    <source>
        <dbReference type="SAM" id="Phobius"/>
    </source>
</evidence>
<feature type="transmembrane region" description="Helical" evidence="6">
    <location>
        <begin position="355"/>
        <end position="374"/>
    </location>
</feature>
<dbReference type="Pfam" id="PF05226">
    <property type="entry name" value="CHASE2"/>
    <property type="match status" value="1"/>
</dbReference>
<dbReference type="GO" id="GO:0009927">
    <property type="term" value="F:histidine phosphotransfer kinase activity"/>
    <property type="evidence" value="ECO:0007669"/>
    <property type="project" value="TreeGrafter"/>
</dbReference>
<keyword evidence="5" id="KW-0418">Kinase</keyword>
<dbReference type="InterPro" id="IPR004358">
    <property type="entry name" value="Sig_transdc_His_kin-like_C"/>
</dbReference>
<keyword evidence="6" id="KW-0472">Membrane</keyword>
<keyword evidence="4" id="KW-0808">Transferase</keyword>
<feature type="transmembrane region" description="Helical" evidence="6">
    <location>
        <begin position="305"/>
        <end position="326"/>
    </location>
</feature>
<dbReference type="CDD" id="cd00082">
    <property type="entry name" value="HisKA"/>
    <property type="match status" value="1"/>
</dbReference>
<dbReference type="InterPro" id="IPR036097">
    <property type="entry name" value="HisK_dim/P_sf"/>
</dbReference>
<dbReference type="Proteomes" id="UP001108027">
    <property type="component" value="Unassembled WGS sequence"/>
</dbReference>
<accession>A0A9Q3UPH3</accession>
<comment type="catalytic activity">
    <reaction evidence="1">
        <text>ATP + protein L-histidine = ADP + protein N-phospho-L-histidine.</text>
        <dbReference type="EC" id="2.7.13.3"/>
    </reaction>
</comment>
<dbReference type="RefSeq" id="WP_204426558.1">
    <property type="nucleotide sequence ID" value="NZ_JADDOL010000001.1"/>
</dbReference>
<dbReference type="Gene3D" id="3.30.565.10">
    <property type="entry name" value="Histidine kinase-like ATPase, C-terminal domain"/>
    <property type="match status" value="1"/>
</dbReference>
<feature type="transmembrane region" description="Helical" evidence="6">
    <location>
        <begin position="333"/>
        <end position="349"/>
    </location>
</feature>
<dbReference type="SMART" id="SM01080">
    <property type="entry name" value="CHASE2"/>
    <property type="match status" value="1"/>
</dbReference>
<evidence type="ECO:0000256" key="4">
    <source>
        <dbReference type="ARBA" id="ARBA00022679"/>
    </source>
</evidence>
<evidence type="ECO:0000256" key="2">
    <source>
        <dbReference type="ARBA" id="ARBA00012438"/>
    </source>
</evidence>
<sequence>MANSGSEQKRYFVEHLSVLLVVAGLCVLLSISGSLSFFNRYVYDSMMQWLPMEPSGDVLIVGIDEYSLREIGRWPWDRRVHAQIIRQLEKQGARAILMDLILSEPDRARPESDQALVQAIQDAGNVYLPVHVEQLRSGGQLIEVLPHSFFARAAKGLGHVDLELDGDGVARSVYMRSGIGQPWWPHITQALLEGEGLLSPDRYPAGEDEGFSGLANVRKYQRYIPFAGPAGTYPQVSAVDLLEGRVPDQLVKDQFVLIGATAAGLGDVLPTPLAGQGELMAGVEINANIFDALRRGELIEAMGQVWTLLLGVVLALLAPLCLPLVLPRWSIPVVLGFLGLTLAVCYGLLALFNLWFPPAAALLSAIVAYPLWTWRRLEYSMAYMRNALARLAEYSDLNRRLTEPAPMSRMLRMLDQVLPVRAWRLQTQGGSPVTGGEQLAPVDWRGQLARRYPFRHDGLRYELWVAWRQGLDADTYDYWIRAMLSRTEARGRNTGPRYEVIEKHVEKLRNEEQRQQALTRFFQVGLAQMSEGVLICDACGGVVFINPQAAYLLSLEGVGQDTLGLADIGRELEFSGDRHWVELVQNVLADGRVQKECRNRRGMDLYLDMILVHAGDQPGRMLIISLKDISDVKQAMRTRTEMLDFLSHDLRSPMVSVLALIGKMRHGEDGERLRDFLDNVEHYAQRNLNIAEQFLQLARVESEEAVEMIEQDMLDVVESAIDQVQIQAQTRDIGLSFDYDQDVDVWVRGNNELLERLVVNLLTNAIKYSQEGGAVEVSLSAMEDKVVCQVRDHGVGIPEEFQDKLFERFSRASTSGGARTRGAGLGLRFVKVVTERHGGDIEVRSTPGEGSCFILSLPRIQVDHL</sequence>
<dbReference type="GO" id="GO:0000155">
    <property type="term" value="F:phosphorelay sensor kinase activity"/>
    <property type="evidence" value="ECO:0007669"/>
    <property type="project" value="InterPro"/>
</dbReference>
<dbReference type="InterPro" id="IPR003661">
    <property type="entry name" value="HisK_dim/P_dom"/>
</dbReference>
<dbReference type="PANTHER" id="PTHR43047:SF72">
    <property type="entry name" value="OSMOSENSING HISTIDINE PROTEIN KINASE SLN1"/>
    <property type="match status" value="1"/>
</dbReference>
<feature type="domain" description="Histidine kinase" evidence="7">
    <location>
        <begin position="645"/>
        <end position="861"/>
    </location>
</feature>
<dbReference type="EC" id="2.7.13.3" evidence="2"/>
<dbReference type="Pfam" id="PF00512">
    <property type="entry name" value="HisKA"/>
    <property type="match status" value="1"/>
</dbReference>
<dbReference type="EMBL" id="JAJGNA010000013">
    <property type="protein sequence ID" value="MCC4309234.1"/>
    <property type="molecule type" value="Genomic_DNA"/>
</dbReference>
<dbReference type="SMART" id="SM00387">
    <property type="entry name" value="HATPase_c"/>
    <property type="match status" value="1"/>
</dbReference>
<evidence type="ECO:0000313" key="9">
    <source>
        <dbReference type="Proteomes" id="UP001108027"/>
    </source>
</evidence>
<dbReference type="InterPro" id="IPR007890">
    <property type="entry name" value="CHASE2"/>
</dbReference>
<evidence type="ECO:0000313" key="8">
    <source>
        <dbReference type="EMBL" id="MCC4309234.1"/>
    </source>
</evidence>
<evidence type="ECO:0000256" key="5">
    <source>
        <dbReference type="ARBA" id="ARBA00022777"/>
    </source>
</evidence>
<evidence type="ECO:0000256" key="3">
    <source>
        <dbReference type="ARBA" id="ARBA00022553"/>
    </source>
</evidence>
<keyword evidence="3" id="KW-0597">Phosphoprotein</keyword>
<gene>
    <name evidence="8" type="ORF">LL252_11680</name>
</gene>
<dbReference type="PRINTS" id="PR00344">
    <property type="entry name" value="BCTRLSENSOR"/>
</dbReference>
<dbReference type="InterPro" id="IPR005467">
    <property type="entry name" value="His_kinase_dom"/>
</dbReference>
<dbReference type="FunFam" id="3.30.565.10:FF:000006">
    <property type="entry name" value="Sensor histidine kinase WalK"/>
    <property type="match status" value="1"/>
</dbReference>
<name>A0A9Q3UPH3_9GAMM</name>
<dbReference type="AlphaFoldDB" id="A0A9Q3UPH3"/>
<dbReference type="PANTHER" id="PTHR43047">
    <property type="entry name" value="TWO-COMPONENT HISTIDINE PROTEIN KINASE"/>
    <property type="match status" value="1"/>
</dbReference>
<comment type="caution">
    <text evidence="8">The sequence shown here is derived from an EMBL/GenBank/DDBJ whole genome shotgun (WGS) entry which is preliminary data.</text>
</comment>
<reference evidence="8" key="1">
    <citation type="submission" date="2021-10" db="EMBL/GenBank/DDBJ databases">
        <title>The diversity and Nitrogen Metabolism of Culturable Nitrate-Utilizing Bacteria Within the Oxygen Minimum Zone of the Changjiang (Yangtze River)Estuary.</title>
        <authorList>
            <person name="Zhang D."/>
            <person name="Zheng J."/>
            <person name="Liu S."/>
            <person name="He W."/>
        </authorList>
    </citation>
    <scope>NUCLEOTIDE SEQUENCE</scope>
    <source>
        <strain evidence="8">FXH-223</strain>
    </source>
</reference>
<keyword evidence="6" id="KW-1133">Transmembrane helix</keyword>
<dbReference type="PROSITE" id="PS50109">
    <property type="entry name" value="HIS_KIN"/>
    <property type="match status" value="1"/>
</dbReference>
<protein>
    <recommendedName>
        <fullName evidence="2">histidine kinase</fullName>
        <ecNumber evidence="2">2.7.13.3</ecNumber>
    </recommendedName>
</protein>
<dbReference type="InterPro" id="IPR003594">
    <property type="entry name" value="HATPase_dom"/>
</dbReference>
<dbReference type="Gene3D" id="1.10.287.130">
    <property type="match status" value="1"/>
</dbReference>
<dbReference type="CDD" id="cd00075">
    <property type="entry name" value="HATPase"/>
    <property type="match status" value="1"/>
</dbReference>
<evidence type="ECO:0000256" key="1">
    <source>
        <dbReference type="ARBA" id="ARBA00000085"/>
    </source>
</evidence>
<dbReference type="InterPro" id="IPR036890">
    <property type="entry name" value="HATPase_C_sf"/>
</dbReference>
<dbReference type="GO" id="GO:0005886">
    <property type="term" value="C:plasma membrane"/>
    <property type="evidence" value="ECO:0007669"/>
    <property type="project" value="UniProtKB-ARBA"/>
</dbReference>
<evidence type="ECO:0000259" key="7">
    <source>
        <dbReference type="PROSITE" id="PS50109"/>
    </source>
</evidence>